<gene>
    <name evidence="3" type="ORF">GCM10009863_22930</name>
</gene>
<keyword evidence="4" id="KW-1185">Reference proteome</keyword>
<dbReference type="SUPFAM" id="SSF53720">
    <property type="entry name" value="ALDH-like"/>
    <property type="match status" value="1"/>
</dbReference>
<dbReference type="Gene3D" id="3.40.309.10">
    <property type="entry name" value="Aldehyde Dehydrogenase, Chain A, domain 2"/>
    <property type="match status" value="1"/>
</dbReference>
<accession>A0ABN3PYX9</accession>
<evidence type="ECO:0000313" key="3">
    <source>
        <dbReference type="EMBL" id="GAA2608910.1"/>
    </source>
</evidence>
<comment type="caution">
    <text evidence="3">The sequence shown here is derived from an EMBL/GenBank/DDBJ whole genome shotgun (WGS) entry which is preliminary data.</text>
</comment>
<dbReference type="Gene3D" id="3.40.605.10">
    <property type="entry name" value="Aldehyde Dehydrogenase, Chain A, domain 1"/>
    <property type="match status" value="1"/>
</dbReference>
<evidence type="ECO:0000256" key="1">
    <source>
        <dbReference type="ARBA" id="ARBA00023002"/>
    </source>
</evidence>
<dbReference type="InterPro" id="IPR015590">
    <property type="entry name" value="Aldehyde_DH_dom"/>
</dbReference>
<evidence type="ECO:0000259" key="2">
    <source>
        <dbReference type="Pfam" id="PF00171"/>
    </source>
</evidence>
<reference evidence="3 4" key="1">
    <citation type="journal article" date="2019" name="Int. J. Syst. Evol. Microbiol.">
        <title>The Global Catalogue of Microorganisms (GCM) 10K type strain sequencing project: providing services to taxonomists for standard genome sequencing and annotation.</title>
        <authorList>
            <consortium name="The Broad Institute Genomics Platform"/>
            <consortium name="The Broad Institute Genome Sequencing Center for Infectious Disease"/>
            <person name="Wu L."/>
            <person name="Ma J."/>
        </authorList>
    </citation>
    <scope>NUCLEOTIDE SEQUENCE [LARGE SCALE GENOMIC DNA]</scope>
    <source>
        <strain evidence="3 4">JCM 16373</strain>
    </source>
</reference>
<dbReference type="Proteomes" id="UP001501447">
    <property type="component" value="Unassembled WGS sequence"/>
</dbReference>
<name>A0ABN3PYX9_9ACTN</name>
<dbReference type="InterPro" id="IPR016163">
    <property type="entry name" value="Ald_DH_C"/>
</dbReference>
<dbReference type="InterPro" id="IPR016162">
    <property type="entry name" value="Ald_DH_N"/>
</dbReference>
<dbReference type="Pfam" id="PF00171">
    <property type="entry name" value="Aldedh"/>
    <property type="match status" value="1"/>
</dbReference>
<sequence length="456" mass="47400">MSGEHPVVLDPLVAGEAVPSADRSTLRGVHGRALADVGLAPRLMAQSAVDTLRARASGEPPDPALFRRAAELLAQDTLGGETPEDYTRRVALSTGLAQSAVRNALTELAAELRELSEATAAELPGGDLGSGFRTRWVPRGRLFAAVMASNHPAPHGAWAQALFHGYSVLVRPGGRDPWTPRRLAAALLGAGLPAGRLALLPSSHQVGEFLLGAADLGIVYGGESAVGRWRGRTTTAVRGPGRTKALLDVPLTEDVLAHLVHTVAFDGGTRCTNVSVLLTSGPVEQTADKLAERLSALPALPVTDPAAALPVTGRERAGQLAAQVARLAEGLTDHSARFDSRPLAVELADGSYCPRPVVLSSATHDHPSVGAELPFPFVVVVPWDPADGTAPLRDSLALNLLTDRPGLLAGAVGEPSVRKVTTGAVPPWSTAPGIPHDGSFTGFLLEPKGVVGDHLR</sequence>
<evidence type="ECO:0000313" key="4">
    <source>
        <dbReference type="Proteomes" id="UP001501447"/>
    </source>
</evidence>
<dbReference type="InterPro" id="IPR016161">
    <property type="entry name" value="Ald_DH/histidinol_DH"/>
</dbReference>
<protein>
    <submittedName>
        <fullName evidence="3">Aldehyde dehydrogenase family protein</fullName>
    </submittedName>
</protein>
<keyword evidence="1" id="KW-0560">Oxidoreductase</keyword>
<organism evidence="3 4">
    <name type="scientific">Streptomyces axinellae</name>
    <dbReference type="NCBI Taxonomy" id="552788"/>
    <lineage>
        <taxon>Bacteria</taxon>
        <taxon>Bacillati</taxon>
        <taxon>Actinomycetota</taxon>
        <taxon>Actinomycetes</taxon>
        <taxon>Kitasatosporales</taxon>
        <taxon>Streptomycetaceae</taxon>
        <taxon>Streptomyces</taxon>
    </lineage>
</organism>
<dbReference type="RefSeq" id="WP_344564836.1">
    <property type="nucleotide sequence ID" value="NZ_BAAARJ010000006.1"/>
</dbReference>
<dbReference type="EMBL" id="BAAARJ010000006">
    <property type="protein sequence ID" value="GAA2608910.1"/>
    <property type="molecule type" value="Genomic_DNA"/>
</dbReference>
<feature type="domain" description="Aldehyde dehydrogenase" evidence="2">
    <location>
        <begin position="101"/>
        <end position="384"/>
    </location>
</feature>
<proteinExistence type="predicted"/>